<feature type="active site" description="Nucleophile" evidence="6">
    <location>
        <position position="436"/>
    </location>
</feature>
<evidence type="ECO:0000256" key="7">
    <source>
        <dbReference type="SAM" id="Phobius"/>
    </source>
</evidence>
<dbReference type="PROSITE" id="PS52029">
    <property type="entry name" value="LD_TPASE"/>
    <property type="match status" value="1"/>
</dbReference>
<dbReference type="PANTHER" id="PTHR30582:SF33">
    <property type="entry name" value="EXPORTED PROTEIN"/>
    <property type="match status" value="1"/>
</dbReference>
<dbReference type="PANTHER" id="PTHR30582">
    <property type="entry name" value="L,D-TRANSPEPTIDASE"/>
    <property type="match status" value="1"/>
</dbReference>
<dbReference type="Pfam" id="PF12229">
    <property type="entry name" value="PG_binding_4"/>
    <property type="match status" value="2"/>
</dbReference>
<dbReference type="Gene3D" id="3.10.20.800">
    <property type="match status" value="1"/>
</dbReference>
<evidence type="ECO:0000256" key="4">
    <source>
        <dbReference type="ARBA" id="ARBA00022984"/>
    </source>
</evidence>
<keyword evidence="7" id="KW-1133">Transmembrane helix</keyword>
<keyword evidence="3 6" id="KW-0133">Cell shape</keyword>
<comment type="pathway">
    <text evidence="1 6">Cell wall biogenesis; peptidoglycan biosynthesis.</text>
</comment>
<keyword evidence="7" id="KW-0812">Transmembrane</keyword>
<dbReference type="RefSeq" id="WP_219780750.1">
    <property type="nucleotide sequence ID" value="NZ_JAHXPT010000012.1"/>
</dbReference>
<dbReference type="Gene3D" id="2.40.440.10">
    <property type="entry name" value="L,D-transpeptidase catalytic domain-like"/>
    <property type="match status" value="1"/>
</dbReference>
<feature type="domain" description="L,D-TPase catalytic" evidence="8">
    <location>
        <begin position="341"/>
        <end position="460"/>
    </location>
</feature>
<dbReference type="InterPro" id="IPR038054">
    <property type="entry name" value="LD_TPept-like_central_sf"/>
</dbReference>
<dbReference type="SUPFAM" id="SSF141523">
    <property type="entry name" value="L,D-transpeptidase catalytic domain-like"/>
    <property type="match status" value="1"/>
</dbReference>
<name>A0ABS7ARW8_9CLOT</name>
<feature type="transmembrane region" description="Helical" evidence="7">
    <location>
        <begin position="15"/>
        <end position="34"/>
    </location>
</feature>
<evidence type="ECO:0000256" key="6">
    <source>
        <dbReference type="PROSITE-ProRule" id="PRU01373"/>
    </source>
</evidence>
<dbReference type="InterPro" id="IPR022029">
    <property type="entry name" value="YoaR-like_PG-bd"/>
</dbReference>
<proteinExistence type="predicted"/>
<protein>
    <submittedName>
        <fullName evidence="9">L,D-transpeptidase/peptidoglycan binding protein</fullName>
    </submittedName>
</protein>
<reference evidence="9 10" key="1">
    <citation type="submission" date="2021-07" db="EMBL/GenBank/DDBJ databases">
        <title>Clostridium weizhouense sp. nov., an anaerobic bacterium isolated from activated sludge of Petroleum wastewater.</title>
        <authorList>
            <person name="Li Q."/>
        </authorList>
    </citation>
    <scope>NUCLEOTIDE SEQUENCE [LARGE SCALE GENOMIC DNA]</scope>
    <source>
        <strain evidence="9 10">YB-6</strain>
    </source>
</reference>
<evidence type="ECO:0000256" key="3">
    <source>
        <dbReference type="ARBA" id="ARBA00022960"/>
    </source>
</evidence>
<evidence type="ECO:0000256" key="2">
    <source>
        <dbReference type="ARBA" id="ARBA00022679"/>
    </source>
</evidence>
<gene>
    <name evidence="9" type="ORF">KYD98_14440</name>
</gene>
<evidence type="ECO:0000256" key="1">
    <source>
        <dbReference type="ARBA" id="ARBA00004752"/>
    </source>
</evidence>
<evidence type="ECO:0000313" key="10">
    <source>
        <dbReference type="Proteomes" id="UP001519921"/>
    </source>
</evidence>
<dbReference type="InterPro" id="IPR005490">
    <property type="entry name" value="LD_TPept_cat_dom"/>
</dbReference>
<keyword evidence="10" id="KW-1185">Reference proteome</keyword>
<dbReference type="EMBL" id="JAHXPT010000012">
    <property type="protein sequence ID" value="MBW6411289.1"/>
    <property type="molecule type" value="Genomic_DNA"/>
</dbReference>
<dbReference type="InterPro" id="IPR050979">
    <property type="entry name" value="LD-transpeptidase"/>
</dbReference>
<dbReference type="Proteomes" id="UP001519921">
    <property type="component" value="Unassembled WGS sequence"/>
</dbReference>
<comment type="caution">
    <text evidence="9">The sequence shown here is derived from an EMBL/GenBank/DDBJ whole genome shotgun (WGS) entry which is preliminary data.</text>
</comment>
<organism evidence="9 10">
    <name type="scientific">Clostridium weizhouense</name>
    <dbReference type="NCBI Taxonomy" id="2859781"/>
    <lineage>
        <taxon>Bacteria</taxon>
        <taxon>Bacillati</taxon>
        <taxon>Bacillota</taxon>
        <taxon>Clostridia</taxon>
        <taxon>Eubacteriales</taxon>
        <taxon>Clostridiaceae</taxon>
        <taxon>Clostridium</taxon>
    </lineage>
</organism>
<evidence type="ECO:0000259" key="8">
    <source>
        <dbReference type="PROSITE" id="PS52029"/>
    </source>
</evidence>
<dbReference type="Pfam" id="PF03734">
    <property type="entry name" value="YkuD"/>
    <property type="match status" value="1"/>
</dbReference>
<keyword evidence="4 6" id="KW-0573">Peptidoglycan synthesis</keyword>
<dbReference type="CDD" id="cd16913">
    <property type="entry name" value="YkuD_like"/>
    <property type="match status" value="1"/>
</dbReference>
<evidence type="ECO:0000256" key="5">
    <source>
        <dbReference type="ARBA" id="ARBA00023316"/>
    </source>
</evidence>
<keyword evidence="5 6" id="KW-0961">Cell wall biogenesis/degradation</keyword>
<dbReference type="SUPFAM" id="SSF143985">
    <property type="entry name" value="L,D-transpeptidase pre-catalytic domain-like"/>
    <property type="match status" value="1"/>
</dbReference>
<feature type="active site" description="Proton donor/acceptor" evidence="6">
    <location>
        <position position="415"/>
    </location>
</feature>
<evidence type="ECO:0000313" key="9">
    <source>
        <dbReference type="EMBL" id="MBW6411289.1"/>
    </source>
</evidence>
<keyword evidence="2" id="KW-0808">Transferase</keyword>
<dbReference type="InterPro" id="IPR038063">
    <property type="entry name" value="Transpep_catalytic_dom"/>
</dbReference>
<keyword evidence="7" id="KW-0472">Membrane</keyword>
<sequence>MKRQKHKSNKNKRNMIICFSIFMSMYLGVSAYFINHFYFGTKINGINVAGKTVKQADELISSSISTYTLELQGRDGKNEEIKGSNIALTYDPKDKITDLKNSQNPLAWITSIFNKNHTKLDELVKLDENLLKEQINKLSYFDSKNIVEPKNATFNYIDDAYEIQKEVMGNKIIKENLYGNVKNSILKGDTVLNLGETDSYENPKYVANSNEVLEAKKLLDKYTSMKITYTFGSKQEIVDGSIINKWLETDENMNVVFNEKKMRSYIDSLARQYNTFGNTREFLSALGKTIQVSGGNYGWIIDKTKEVKDLVEIIKKGQDVTKEPAYSQTAVSREKNDIGNTYVEINMTKQHVWFYKNGVLVTEGDVVTGNLNNNCGTPVGVYRLNYRERNATLKGENYAAPVNFWLPFNGNIGLHDASWRDRFGGEIYKTSGSHGCINAPYELANTIFDNIESGTPIVCYYEE</sequence>
<accession>A0ABS7ARW8</accession>